<dbReference type="GO" id="GO:0055085">
    <property type="term" value="P:transmembrane transport"/>
    <property type="evidence" value="ECO:0007669"/>
    <property type="project" value="InterPro"/>
</dbReference>
<feature type="transmembrane region" description="Helical" evidence="7">
    <location>
        <begin position="123"/>
        <end position="144"/>
    </location>
</feature>
<dbReference type="EMBL" id="WLYK01000013">
    <property type="protein sequence ID" value="MTD17051.1"/>
    <property type="molecule type" value="Genomic_DNA"/>
</dbReference>
<feature type="transmembrane region" description="Helical" evidence="7">
    <location>
        <begin position="513"/>
        <end position="533"/>
    </location>
</feature>
<feature type="transmembrane region" description="Helical" evidence="7">
    <location>
        <begin position="417"/>
        <end position="440"/>
    </location>
</feature>
<feature type="transmembrane region" description="Helical" evidence="7">
    <location>
        <begin position="391"/>
        <end position="410"/>
    </location>
</feature>
<dbReference type="PANTHER" id="PTHR30151">
    <property type="entry name" value="ALKANE SULFONATE ABC TRANSPORTER-RELATED, MEMBRANE SUBUNIT"/>
    <property type="match status" value="1"/>
</dbReference>
<evidence type="ECO:0000256" key="6">
    <source>
        <dbReference type="ARBA" id="ARBA00023136"/>
    </source>
</evidence>
<dbReference type="CDD" id="cd06261">
    <property type="entry name" value="TM_PBP2"/>
    <property type="match status" value="2"/>
</dbReference>
<feature type="domain" description="ABC transmembrane type-1" evidence="9">
    <location>
        <begin position="379"/>
        <end position="567"/>
    </location>
</feature>
<keyword evidence="6 7" id="KW-0472">Membrane</keyword>
<evidence type="ECO:0000256" key="8">
    <source>
        <dbReference type="SAM" id="MobiDB-lite"/>
    </source>
</evidence>
<feature type="region of interest" description="Disordered" evidence="8">
    <location>
        <begin position="1"/>
        <end position="51"/>
    </location>
</feature>
<comment type="subcellular location">
    <subcellularLocation>
        <location evidence="1 7">Cell membrane</location>
        <topology evidence="1 7">Multi-pass membrane protein</topology>
    </subcellularLocation>
</comment>
<feature type="transmembrane region" description="Helical" evidence="7">
    <location>
        <begin position="234"/>
        <end position="257"/>
    </location>
</feature>
<feature type="transmembrane region" description="Helical" evidence="7">
    <location>
        <begin position="329"/>
        <end position="348"/>
    </location>
</feature>
<sequence length="576" mass="60376">MTSTRTSRRCSASASRSTRRCSTPRCSRRSDPVTLPSSTSPRTDPVTTVAGPCGGGRRRPWVAAVATHRMSALALLGLLAIWEIIGRLPSSDGVFPAPTAIAAQAWRDRDLLLSNASLTLENAALGFVYGNAAAVLLAVLFNLVPVLGRLSRGLLVTIYCLPLIVLAPIIGVSFGGDTPKVVLASLAVVFPTYISTTIGLRSAQGIQQDVVRGMGGNRWTVLRKVQLRACVPDLLAGMRVAAPAAVLGAMLGEFLGGSKGLGVLLVATMPQAFPERLWAVGLFATAIAAACYGVLALIGRLVAARQQDPTVGVGAVPADERVGGLPEPVWSALSVLVVLGAWIGYLWATDLPPTFAKGPDDVWRYLVDGPKAADHREMFLDALAVTLPRTALGLVCGLALAFGLAVVLSMSRALSSALLPVALVSQSMPLVALTPLLVIVLGRGDLTVLAITTSVTFFPSFVTVAQGLRATPRAATEVLDVYAASRWTVLWKVAAPGAIPHLVESARLAIPRALLGVILAEYLALGTGVGELILQARGKLEFSLLWSVAAVVTLLSVLAYSAVGLVERFTRRRFGA</sequence>
<dbReference type="InterPro" id="IPR000515">
    <property type="entry name" value="MetI-like"/>
</dbReference>
<feature type="transmembrane region" description="Helical" evidence="7">
    <location>
        <begin position="66"/>
        <end position="85"/>
    </location>
</feature>
<comment type="caution">
    <text evidence="10">The sequence shown here is derived from an EMBL/GenBank/DDBJ whole genome shotgun (WGS) entry which is preliminary data.</text>
</comment>
<dbReference type="Proteomes" id="UP000460221">
    <property type="component" value="Unassembled WGS sequence"/>
</dbReference>
<feature type="transmembrane region" description="Helical" evidence="7">
    <location>
        <begin position="446"/>
        <end position="465"/>
    </location>
</feature>
<keyword evidence="4 7" id="KW-0812">Transmembrane</keyword>
<protein>
    <submittedName>
        <fullName evidence="10">ABC transporter permease subunit</fullName>
    </submittedName>
</protein>
<evidence type="ECO:0000259" key="9">
    <source>
        <dbReference type="PROSITE" id="PS50928"/>
    </source>
</evidence>
<keyword evidence="2 7" id="KW-0813">Transport</keyword>
<feature type="domain" description="ABC transmembrane type-1" evidence="9">
    <location>
        <begin position="112"/>
        <end position="299"/>
    </location>
</feature>
<comment type="similarity">
    <text evidence="7">Belongs to the binding-protein-dependent transport system permease family.</text>
</comment>
<feature type="transmembrane region" description="Helical" evidence="7">
    <location>
        <begin position="277"/>
        <end position="298"/>
    </location>
</feature>
<dbReference type="AlphaFoldDB" id="A0A7K1FSD6"/>
<evidence type="ECO:0000256" key="1">
    <source>
        <dbReference type="ARBA" id="ARBA00004651"/>
    </source>
</evidence>
<dbReference type="Gene3D" id="1.10.3720.10">
    <property type="entry name" value="MetI-like"/>
    <property type="match status" value="2"/>
</dbReference>
<proteinExistence type="inferred from homology"/>
<keyword evidence="3" id="KW-1003">Cell membrane</keyword>
<feature type="transmembrane region" description="Helical" evidence="7">
    <location>
        <begin position="156"/>
        <end position="175"/>
    </location>
</feature>
<evidence type="ECO:0000256" key="3">
    <source>
        <dbReference type="ARBA" id="ARBA00022475"/>
    </source>
</evidence>
<evidence type="ECO:0000313" key="11">
    <source>
        <dbReference type="Proteomes" id="UP000460221"/>
    </source>
</evidence>
<feature type="transmembrane region" description="Helical" evidence="7">
    <location>
        <begin position="545"/>
        <end position="566"/>
    </location>
</feature>
<gene>
    <name evidence="10" type="ORF">GIS00_24245</name>
</gene>
<evidence type="ECO:0000256" key="4">
    <source>
        <dbReference type="ARBA" id="ARBA00022692"/>
    </source>
</evidence>
<evidence type="ECO:0000313" key="10">
    <source>
        <dbReference type="EMBL" id="MTD17051.1"/>
    </source>
</evidence>
<feature type="transmembrane region" description="Helical" evidence="7">
    <location>
        <begin position="181"/>
        <end position="200"/>
    </location>
</feature>
<name>A0A7K1FSD6_9ACTN</name>
<dbReference type="GO" id="GO:0005886">
    <property type="term" value="C:plasma membrane"/>
    <property type="evidence" value="ECO:0007669"/>
    <property type="project" value="UniProtKB-SubCell"/>
</dbReference>
<evidence type="ECO:0000256" key="5">
    <source>
        <dbReference type="ARBA" id="ARBA00022989"/>
    </source>
</evidence>
<keyword evidence="5 7" id="KW-1133">Transmembrane helix</keyword>
<dbReference type="PANTHER" id="PTHR30151:SF0">
    <property type="entry name" value="ABC TRANSPORTER PERMEASE PROTEIN MJ0413-RELATED"/>
    <property type="match status" value="1"/>
</dbReference>
<feature type="compositionally biased region" description="Low complexity" evidence="8">
    <location>
        <begin position="1"/>
        <end position="25"/>
    </location>
</feature>
<accession>A0A7K1FSD6</accession>
<reference evidence="10 11" key="1">
    <citation type="submission" date="2019-11" db="EMBL/GenBank/DDBJ databases">
        <authorList>
            <person name="Jiang L.-Q."/>
        </authorList>
    </citation>
    <scope>NUCLEOTIDE SEQUENCE [LARGE SCALE GENOMIC DNA]</scope>
    <source>
        <strain evidence="10 11">YIM 132087</strain>
    </source>
</reference>
<dbReference type="SUPFAM" id="SSF161098">
    <property type="entry name" value="MetI-like"/>
    <property type="match status" value="2"/>
</dbReference>
<evidence type="ECO:0000256" key="2">
    <source>
        <dbReference type="ARBA" id="ARBA00022448"/>
    </source>
</evidence>
<organism evidence="10 11">
    <name type="scientific">Nakamurella alba</name>
    <dbReference type="NCBI Taxonomy" id="2665158"/>
    <lineage>
        <taxon>Bacteria</taxon>
        <taxon>Bacillati</taxon>
        <taxon>Actinomycetota</taxon>
        <taxon>Actinomycetes</taxon>
        <taxon>Nakamurellales</taxon>
        <taxon>Nakamurellaceae</taxon>
        <taxon>Nakamurella</taxon>
    </lineage>
</organism>
<dbReference type="InterPro" id="IPR035906">
    <property type="entry name" value="MetI-like_sf"/>
</dbReference>
<keyword evidence="11" id="KW-1185">Reference proteome</keyword>
<feature type="compositionally biased region" description="Polar residues" evidence="8">
    <location>
        <begin position="35"/>
        <end position="46"/>
    </location>
</feature>
<evidence type="ECO:0000256" key="7">
    <source>
        <dbReference type="RuleBase" id="RU363032"/>
    </source>
</evidence>
<dbReference type="PROSITE" id="PS50928">
    <property type="entry name" value="ABC_TM1"/>
    <property type="match status" value="2"/>
</dbReference>
<dbReference type="Pfam" id="PF00528">
    <property type="entry name" value="BPD_transp_1"/>
    <property type="match status" value="2"/>
</dbReference>